<dbReference type="GO" id="GO:0070042">
    <property type="term" value="F:rRNA (uridine-N3-)-methyltransferase activity"/>
    <property type="evidence" value="ECO:0007669"/>
    <property type="project" value="TreeGrafter"/>
</dbReference>
<comment type="catalytic activity">
    <reaction evidence="11 12">
        <text>uridine(1498) in 16S rRNA + S-adenosyl-L-methionine = N(3)-methyluridine(1498) in 16S rRNA + S-adenosyl-L-homocysteine + H(+)</text>
        <dbReference type="Rhea" id="RHEA:42920"/>
        <dbReference type="Rhea" id="RHEA-COMP:10283"/>
        <dbReference type="Rhea" id="RHEA-COMP:10284"/>
        <dbReference type="ChEBI" id="CHEBI:15378"/>
        <dbReference type="ChEBI" id="CHEBI:57856"/>
        <dbReference type="ChEBI" id="CHEBI:59789"/>
        <dbReference type="ChEBI" id="CHEBI:65315"/>
        <dbReference type="ChEBI" id="CHEBI:74502"/>
        <dbReference type="EC" id="2.1.1.193"/>
    </reaction>
</comment>
<evidence type="ECO:0000256" key="13">
    <source>
        <dbReference type="SAM" id="SignalP"/>
    </source>
</evidence>
<reference evidence="16" key="1">
    <citation type="submission" date="2018-10" db="EMBL/GenBank/DDBJ databases">
        <title>Iterative Subtractive Binning of Freshwater Chronoseries Metagenomes Recovers Nearly Complete Genomes from over Four Hundred Novel Species.</title>
        <authorList>
            <person name="Rodriguez-R L.M."/>
            <person name="Tsementzi D."/>
            <person name="Luo C."/>
            <person name="Konstantinidis K.T."/>
        </authorList>
    </citation>
    <scope>NUCLEOTIDE SEQUENCE</scope>
    <source>
        <strain evidence="16">WB5_2A_028</strain>
    </source>
</reference>
<comment type="caution">
    <text evidence="16">The sequence shown here is derived from an EMBL/GenBank/DDBJ whole genome shotgun (WGS) entry which is preliminary data.</text>
</comment>
<evidence type="ECO:0000256" key="2">
    <source>
        <dbReference type="ARBA" id="ARBA00005528"/>
    </source>
</evidence>
<dbReference type="Gene3D" id="3.40.1280.10">
    <property type="match status" value="1"/>
</dbReference>
<keyword evidence="6 12" id="KW-0698">rRNA processing</keyword>
<evidence type="ECO:0000259" key="15">
    <source>
        <dbReference type="Pfam" id="PF20260"/>
    </source>
</evidence>
<name>A0A965GBT1_9PROT</name>
<dbReference type="NCBIfam" id="NF008693">
    <property type="entry name" value="PRK11713.2-3"/>
    <property type="match status" value="1"/>
</dbReference>
<protein>
    <recommendedName>
        <fullName evidence="4 12">Ribosomal RNA small subunit methyltransferase E</fullName>
        <ecNumber evidence="3 12">2.1.1.193</ecNumber>
    </recommendedName>
</protein>
<dbReference type="PANTHER" id="PTHR30027:SF3">
    <property type="entry name" value="16S RRNA (URACIL(1498)-N(3))-METHYLTRANSFERASE"/>
    <property type="match status" value="1"/>
</dbReference>
<comment type="subcellular location">
    <subcellularLocation>
        <location evidence="1 12">Cytoplasm</location>
    </subcellularLocation>
</comment>
<dbReference type="Pfam" id="PF04452">
    <property type="entry name" value="Methyltrans_RNA"/>
    <property type="match status" value="1"/>
</dbReference>
<proteinExistence type="inferred from homology"/>
<evidence type="ECO:0000256" key="3">
    <source>
        <dbReference type="ARBA" id="ARBA00012328"/>
    </source>
</evidence>
<dbReference type="GO" id="GO:0005737">
    <property type="term" value="C:cytoplasm"/>
    <property type="evidence" value="ECO:0007669"/>
    <property type="project" value="UniProtKB-SubCell"/>
</dbReference>
<dbReference type="Pfam" id="PF20260">
    <property type="entry name" value="PUA_4"/>
    <property type="match status" value="1"/>
</dbReference>
<keyword evidence="8 12" id="KW-0808">Transferase</keyword>
<dbReference type="Proteomes" id="UP000740727">
    <property type="component" value="Unassembled WGS sequence"/>
</dbReference>
<dbReference type="AlphaFoldDB" id="A0A965GBT1"/>
<keyword evidence="13" id="KW-0732">Signal</keyword>
<organism evidence="16 17">
    <name type="scientific">Candidatus Fonsibacter lacus</name>
    <dbReference type="NCBI Taxonomy" id="2576439"/>
    <lineage>
        <taxon>Bacteria</taxon>
        <taxon>Pseudomonadati</taxon>
        <taxon>Pseudomonadota</taxon>
        <taxon>Alphaproteobacteria</taxon>
        <taxon>Candidatus Pelagibacterales</taxon>
        <taxon>Candidatus Pelagibacterales incertae sedis</taxon>
        <taxon>Candidatus Fonsibacter</taxon>
    </lineage>
</organism>
<gene>
    <name evidence="16" type="ORF">EBT44_01675</name>
</gene>
<dbReference type="CDD" id="cd18084">
    <property type="entry name" value="RsmE-like"/>
    <property type="match status" value="1"/>
</dbReference>
<evidence type="ECO:0000256" key="6">
    <source>
        <dbReference type="ARBA" id="ARBA00022552"/>
    </source>
</evidence>
<dbReference type="PANTHER" id="PTHR30027">
    <property type="entry name" value="RIBOSOMAL RNA SMALL SUBUNIT METHYLTRANSFERASE E"/>
    <property type="match status" value="1"/>
</dbReference>
<dbReference type="InterPro" id="IPR046887">
    <property type="entry name" value="RsmE_PUA-like"/>
</dbReference>
<accession>A0A965GBT1</accession>
<evidence type="ECO:0000256" key="11">
    <source>
        <dbReference type="ARBA" id="ARBA00047944"/>
    </source>
</evidence>
<sequence>MSKRRTYYVPLLWLLLSTKRSTRALTVFTLFFVTPEQLKQSEIEVSGSEGRHAISVLRIKVGEVIRLADGVGNWVEGEVTSIGKDKFSISVAVRGSDRINKPSVTVAQALLKGENQRAALDQLVQAGVDTIIPWRAARSVGVIDKREKWQEVIYAAAKQSRRSMLSEINSMVDAEGLVVQVAKYEKSIVLHEGATAKLTQVLNLESSKELLVIVGPEGGLTHEEVAALMAAGADPVRLGDPVIRADLAGALAIAAINALTGNW</sequence>
<comment type="function">
    <text evidence="10 12">Specifically methylates the N3 position of the uracil ring of uridine 1498 (m3U1498) in 16S rRNA. Acts on the fully assembled 30S ribosomal subunit.</text>
</comment>
<dbReference type="Gene3D" id="2.40.240.20">
    <property type="entry name" value="Hypothetical PUA domain-like, domain 1"/>
    <property type="match status" value="1"/>
</dbReference>
<evidence type="ECO:0000256" key="4">
    <source>
        <dbReference type="ARBA" id="ARBA00013673"/>
    </source>
</evidence>
<dbReference type="InterPro" id="IPR046886">
    <property type="entry name" value="RsmE_MTase_dom"/>
</dbReference>
<keyword evidence="7 12" id="KW-0489">Methyltransferase</keyword>
<feature type="domain" description="Ribosomal RNA small subunit methyltransferase E methyltransferase" evidence="14">
    <location>
        <begin position="102"/>
        <end position="256"/>
    </location>
</feature>
<evidence type="ECO:0000256" key="1">
    <source>
        <dbReference type="ARBA" id="ARBA00004496"/>
    </source>
</evidence>
<dbReference type="InterPro" id="IPR015947">
    <property type="entry name" value="PUA-like_sf"/>
</dbReference>
<evidence type="ECO:0000256" key="9">
    <source>
        <dbReference type="ARBA" id="ARBA00022691"/>
    </source>
</evidence>
<dbReference type="EC" id="2.1.1.193" evidence="3 12"/>
<dbReference type="InterPro" id="IPR029028">
    <property type="entry name" value="Alpha/beta_knot_MTases"/>
</dbReference>
<evidence type="ECO:0000259" key="14">
    <source>
        <dbReference type="Pfam" id="PF04452"/>
    </source>
</evidence>
<dbReference type="GO" id="GO:0070475">
    <property type="term" value="P:rRNA base methylation"/>
    <property type="evidence" value="ECO:0007669"/>
    <property type="project" value="TreeGrafter"/>
</dbReference>
<feature type="signal peptide" evidence="13">
    <location>
        <begin position="1"/>
        <end position="24"/>
    </location>
</feature>
<dbReference type="InterPro" id="IPR029026">
    <property type="entry name" value="tRNA_m1G_MTases_N"/>
</dbReference>
<evidence type="ECO:0000313" key="16">
    <source>
        <dbReference type="EMBL" id="NBR93555.1"/>
    </source>
</evidence>
<keyword evidence="9 12" id="KW-0949">S-adenosyl-L-methionine</keyword>
<evidence type="ECO:0000256" key="8">
    <source>
        <dbReference type="ARBA" id="ARBA00022679"/>
    </source>
</evidence>
<keyword evidence="5 12" id="KW-0963">Cytoplasm</keyword>
<feature type="domain" description="Ribosomal RNA small subunit methyltransferase E PUA-like" evidence="15">
    <location>
        <begin position="46"/>
        <end position="90"/>
    </location>
</feature>
<dbReference type="NCBIfam" id="TIGR00046">
    <property type="entry name" value="RsmE family RNA methyltransferase"/>
    <property type="match status" value="1"/>
</dbReference>
<comment type="similarity">
    <text evidence="2 12">Belongs to the RNA methyltransferase RsmE family.</text>
</comment>
<dbReference type="SUPFAM" id="SSF75217">
    <property type="entry name" value="alpha/beta knot"/>
    <property type="match status" value="1"/>
</dbReference>
<evidence type="ECO:0000256" key="10">
    <source>
        <dbReference type="ARBA" id="ARBA00025699"/>
    </source>
</evidence>
<dbReference type="PIRSF" id="PIRSF015601">
    <property type="entry name" value="MTase_slr0722"/>
    <property type="match status" value="1"/>
</dbReference>
<dbReference type="SUPFAM" id="SSF88697">
    <property type="entry name" value="PUA domain-like"/>
    <property type="match status" value="1"/>
</dbReference>
<feature type="chain" id="PRO_5037928499" description="Ribosomal RNA small subunit methyltransferase E" evidence="13">
    <location>
        <begin position="25"/>
        <end position="263"/>
    </location>
</feature>
<evidence type="ECO:0000256" key="12">
    <source>
        <dbReference type="PIRNR" id="PIRNR015601"/>
    </source>
</evidence>
<evidence type="ECO:0000256" key="5">
    <source>
        <dbReference type="ARBA" id="ARBA00022490"/>
    </source>
</evidence>
<evidence type="ECO:0000313" key="17">
    <source>
        <dbReference type="Proteomes" id="UP000740727"/>
    </source>
</evidence>
<evidence type="ECO:0000256" key="7">
    <source>
        <dbReference type="ARBA" id="ARBA00022603"/>
    </source>
</evidence>
<dbReference type="EMBL" id="RFXN01000010">
    <property type="protein sequence ID" value="NBR93555.1"/>
    <property type="molecule type" value="Genomic_DNA"/>
</dbReference>
<dbReference type="InterPro" id="IPR006700">
    <property type="entry name" value="RsmE"/>
</dbReference>